<dbReference type="Pfam" id="PF01381">
    <property type="entry name" value="HTH_3"/>
    <property type="match status" value="1"/>
</dbReference>
<dbReference type="GO" id="GO:0003677">
    <property type="term" value="F:DNA binding"/>
    <property type="evidence" value="ECO:0007669"/>
    <property type="project" value="InterPro"/>
</dbReference>
<dbReference type="PATRIC" id="fig|1299321.3.peg.5174"/>
<evidence type="ECO:0000313" key="4">
    <source>
        <dbReference type="Proteomes" id="UP000023351"/>
    </source>
</evidence>
<dbReference type="AlphaFoldDB" id="X8DFZ8"/>
<feature type="region of interest" description="Disordered" evidence="1">
    <location>
        <begin position="1"/>
        <end position="57"/>
    </location>
</feature>
<sequence>MTVTSDAPAVSPEVPDEPSGSGASDSTSARPGRGDEPSGSGASDSTSARPGRGDKPVTHWTTAEILGALQSGDLSDWQAIVHALKRDPFGRTARQVEEVVSADELYGISTALQEVLIRARDDLAEAERREAANEINLLFEASGLREAEFASRIGVSGSELSAYLAGSTIPSVAMLVRMRRVARRFGRTRPRG</sequence>
<feature type="domain" description="HTH cro/C1-type" evidence="2">
    <location>
        <begin position="140"/>
        <end position="179"/>
    </location>
</feature>
<evidence type="ECO:0000259" key="2">
    <source>
        <dbReference type="Pfam" id="PF01381"/>
    </source>
</evidence>
<reference evidence="3 4" key="1">
    <citation type="submission" date="2013-12" db="EMBL/GenBank/DDBJ databases">
        <authorList>
            <person name="Zelazny A."/>
            <person name="Olivier K."/>
            <person name="Holland S."/>
            <person name="Lenaerts A."/>
            <person name="Ordway D."/>
            <person name="DeGroote M.A."/>
            <person name="Parker T."/>
            <person name="Sizemore C."/>
            <person name="Tallon L.J."/>
            <person name="Sadzewicz L.K."/>
            <person name="Sengamalay N."/>
            <person name="Fraser C.M."/>
            <person name="Hine E."/>
            <person name="Shefchek K.A."/>
            <person name="Das S.P."/>
            <person name="Tettelin H."/>
        </authorList>
    </citation>
    <scope>NUCLEOTIDE SEQUENCE [LARGE SCALE GENOMIC DNA]</scope>
    <source>
        <strain evidence="3 4">1513</strain>
    </source>
</reference>
<dbReference type="EMBL" id="JAOJ01000003">
    <property type="protein sequence ID" value="EUA66658.1"/>
    <property type="molecule type" value="Genomic_DNA"/>
</dbReference>
<dbReference type="Proteomes" id="UP000023351">
    <property type="component" value="Unassembled WGS sequence"/>
</dbReference>
<comment type="caution">
    <text evidence="3">The sequence shown here is derived from an EMBL/GenBank/DDBJ whole genome shotgun (WGS) entry which is preliminary data.</text>
</comment>
<organism evidence="3 4">
    <name type="scientific">Mycobacteroides abscessus subsp. bolletii 1513</name>
    <dbReference type="NCBI Taxonomy" id="1299321"/>
    <lineage>
        <taxon>Bacteria</taxon>
        <taxon>Bacillati</taxon>
        <taxon>Actinomycetota</taxon>
        <taxon>Actinomycetes</taxon>
        <taxon>Mycobacteriales</taxon>
        <taxon>Mycobacteriaceae</taxon>
        <taxon>Mycobacteroides</taxon>
        <taxon>Mycobacteroides abscessus</taxon>
    </lineage>
</organism>
<name>X8DFZ8_9MYCO</name>
<evidence type="ECO:0000256" key="1">
    <source>
        <dbReference type="SAM" id="MobiDB-lite"/>
    </source>
</evidence>
<accession>X8DFZ8</accession>
<gene>
    <name evidence="3" type="ORF">I540_5353</name>
</gene>
<protein>
    <submittedName>
        <fullName evidence="3">Helix-turn-helix family protein</fullName>
    </submittedName>
</protein>
<evidence type="ECO:0000313" key="3">
    <source>
        <dbReference type="EMBL" id="EUA66658.1"/>
    </source>
</evidence>
<dbReference type="InterPro" id="IPR001387">
    <property type="entry name" value="Cro/C1-type_HTH"/>
</dbReference>
<dbReference type="InterPro" id="IPR010982">
    <property type="entry name" value="Lambda_DNA-bd_dom_sf"/>
</dbReference>
<dbReference type="CDD" id="cd00093">
    <property type="entry name" value="HTH_XRE"/>
    <property type="match status" value="1"/>
</dbReference>
<dbReference type="SUPFAM" id="SSF47413">
    <property type="entry name" value="lambda repressor-like DNA-binding domains"/>
    <property type="match status" value="1"/>
</dbReference>
<proteinExistence type="predicted"/>